<sequence length="190" mass="21490">MTALTEEDTMRWAEIESRQPRLIEFGRRRLLDPGVVLVATIRRDGTPRLSPVEPYVMDGDLWLSMMWGSTKARDLLRDPRILVHSVITSRDGGEGEYKVRGRAEPTDDAAIQRRYADAVADALGWRPVPGHFHLFAVDVTDITVIRYDDATGDQFVARWPDGREFVRRGTSATSVGEPETYHDLLRLSPA</sequence>
<dbReference type="Pfam" id="PF01243">
    <property type="entry name" value="PNPOx_N"/>
    <property type="match status" value="1"/>
</dbReference>
<dbReference type="InterPro" id="IPR012349">
    <property type="entry name" value="Split_barrel_FMN-bd"/>
</dbReference>
<feature type="domain" description="Pyridoxamine 5'-phosphate oxidase N-terminal" evidence="2">
    <location>
        <begin position="29"/>
        <end position="143"/>
    </location>
</feature>
<evidence type="ECO:0000313" key="3">
    <source>
        <dbReference type="EMBL" id="TDW92744.1"/>
    </source>
</evidence>
<proteinExistence type="predicted"/>
<dbReference type="Proteomes" id="UP000295060">
    <property type="component" value="Unassembled WGS sequence"/>
</dbReference>
<dbReference type="PANTHER" id="PTHR35176">
    <property type="entry name" value="HEME OXYGENASE HI_0854-RELATED"/>
    <property type="match status" value="1"/>
</dbReference>
<keyword evidence="1" id="KW-0560">Oxidoreductase</keyword>
<organism evidence="3 4">
    <name type="scientific">Kribbella pratensis</name>
    <dbReference type="NCBI Taxonomy" id="2512112"/>
    <lineage>
        <taxon>Bacteria</taxon>
        <taxon>Bacillati</taxon>
        <taxon>Actinomycetota</taxon>
        <taxon>Actinomycetes</taxon>
        <taxon>Propionibacteriales</taxon>
        <taxon>Kribbellaceae</taxon>
        <taxon>Kribbella</taxon>
    </lineage>
</organism>
<gene>
    <name evidence="3" type="ORF">EV137_0004</name>
</gene>
<evidence type="ECO:0000313" key="4">
    <source>
        <dbReference type="Proteomes" id="UP000295060"/>
    </source>
</evidence>
<reference evidence="3 4" key="1">
    <citation type="submission" date="2019-03" db="EMBL/GenBank/DDBJ databases">
        <title>Genomic Encyclopedia of Type Strains, Phase III (KMG-III): the genomes of soil and plant-associated and newly described type strains.</title>
        <authorList>
            <person name="Whitman W."/>
        </authorList>
    </citation>
    <scope>NUCLEOTIDE SEQUENCE [LARGE SCALE GENOMIC DNA]</scope>
    <source>
        <strain evidence="3 4">VKMAc-2574</strain>
    </source>
</reference>
<keyword evidence="4" id="KW-1185">Reference proteome</keyword>
<dbReference type="EMBL" id="SODU01000001">
    <property type="protein sequence ID" value="TDW92744.1"/>
    <property type="molecule type" value="Genomic_DNA"/>
</dbReference>
<dbReference type="RefSeq" id="WP_134125618.1">
    <property type="nucleotide sequence ID" value="NZ_SODU01000001.1"/>
</dbReference>
<dbReference type="PANTHER" id="PTHR35176:SF6">
    <property type="entry name" value="HEME OXYGENASE HI_0854-RELATED"/>
    <property type="match status" value="1"/>
</dbReference>
<dbReference type="Gene3D" id="2.30.110.10">
    <property type="entry name" value="Electron Transport, Fmn-binding Protein, Chain A"/>
    <property type="match status" value="1"/>
</dbReference>
<name>A0ABY2FIY4_9ACTN</name>
<dbReference type="InterPro" id="IPR052019">
    <property type="entry name" value="F420H2_bilvrd_red/Heme_oxyg"/>
</dbReference>
<dbReference type="InterPro" id="IPR011576">
    <property type="entry name" value="Pyridox_Oxase_N"/>
</dbReference>
<accession>A0ABY2FIY4</accession>
<protein>
    <submittedName>
        <fullName evidence="3">Pyridoxamine 5'-phosphate oxidase</fullName>
    </submittedName>
</protein>
<dbReference type="SUPFAM" id="SSF50475">
    <property type="entry name" value="FMN-binding split barrel"/>
    <property type="match status" value="1"/>
</dbReference>
<comment type="caution">
    <text evidence="3">The sequence shown here is derived from an EMBL/GenBank/DDBJ whole genome shotgun (WGS) entry which is preliminary data.</text>
</comment>
<evidence type="ECO:0000259" key="2">
    <source>
        <dbReference type="Pfam" id="PF01243"/>
    </source>
</evidence>
<evidence type="ECO:0000256" key="1">
    <source>
        <dbReference type="ARBA" id="ARBA00023002"/>
    </source>
</evidence>